<keyword evidence="7" id="KW-1185">Reference proteome</keyword>
<evidence type="ECO:0000313" key="7">
    <source>
        <dbReference type="Proteomes" id="UP000001819"/>
    </source>
</evidence>
<dbReference type="Bgee" id="FBgn0082042">
    <property type="expression patterns" value="Expressed in insect adult head and 1 other cell type or tissue"/>
</dbReference>
<reference evidence="7" key="1">
    <citation type="submission" date="2024-06" db="UniProtKB">
        <authorList>
            <consortium name="RefSeq"/>
        </authorList>
    </citation>
    <scope>NUCLEOTIDE SEQUENCE [LARGE SCALE GENOMIC DNA]</scope>
    <source>
        <strain evidence="7">MV2-25</strain>
    </source>
</reference>
<evidence type="ECO:0000256" key="3">
    <source>
        <dbReference type="ARBA" id="ARBA00023159"/>
    </source>
</evidence>
<dbReference type="InterPro" id="IPR028322">
    <property type="entry name" value="PNRC-like_rgn"/>
</dbReference>
<dbReference type="GeneID" id="4803025"/>
<feature type="region of interest" description="Disordered" evidence="6">
    <location>
        <begin position="26"/>
        <end position="61"/>
    </location>
</feature>
<sequence length="309" mass="31884">MTYSHNSVRNNIRMTTASATKAIRLKKGAAGSAASPSASATPSPTSTASAPTTPLVTAHSNSIASSTNINSHFHQQSLSAAASPTTCSGLGLSALSTSSSTTTTPNSRQQRQQQSQSAGGAQRSRQQQQPQQRQSPQQTGGGGGGGAFFFANNNGSASKRNGGRSPQGMGMVVRQSPATILGGGFSPPMAINGGSARKQRKSPPTIGAFGASPQQQHPLIPTALTHFAGSKCFDAPAPTALPKPPQHWTLSKSEEKLASSAGPALQSLMRSGGEYLSSPRFHLGGKSSKRNLLDDFDTHNLKLLLNVQS</sequence>
<evidence type="ECO:0000256" key="5">
    <source>
        <dbReference type="ARBA" id="ARBA00023242"/>
    </source>
</evidence>
<dbReference type="GO" id="GO:0016071">
    <property type="term" value="P:mRNA metabolic process"/>
    <property type="evidence" value="ECO:0007669"/>
    <property type="project" value="UniProtKB-ARBA"/>
</dbReference>
<feature type="region of interest" description="Disordered" evidence="6">
    <location>
        <begin position="93"/>
        <end position="204"/>
    </location>
</feature>
<evidence type="ECO:0000256" key="6">
    <source>
        <dbReference type="SAM" id="MobiDB-lite"/>
    </source>
</evidence>
<dbReference type="InParanoid" id="A0A6I8US73"/>
<keyword evidence="4" id="KW-0804">Transcription</keyword>
<evidence type="ECO:0000313" key="8">
    <source>
        <dbReference type="RefSeq" id="XP_001359827.2"/>
    </source>
</evidence>
<accession>A0A6I8US73</accession>
<evidence type="ECO:0000256" key="2">
    <source>
        <dbReference type="ARBA" id="ARBA00023015"/>
    </source>
</evidence>
<dbReference type="OMA" id="PNNRMQQ"/>
<feature type="compositionally biased region" description="Low complexity" evidence="6">
    <location>
        <begin position="93"/>
        <end position="138"/>
    </location>
</feature>
<dbReference type="RefSeq" id="XP_001359827.2">
    <property type="nucleotide sequence ID" value="XM_001359790.4"/>
</dbReference>
<dbReference type="FunCoup" id="A0A6I8US73">
    <property type="interactions" value="398"/>
</dbReference>
<keyword evidence="2" id="KW-0805">Transcription regulation</keyword>
<dbReference type="PANTHER" id="PTHR15405">
    <property type="entry name" value="PROLINE-RICH NUCLEAR RECEPTOR COACTIVATOR"/>
    <property type="match status" value="1"/>
</dbReference>
<organism evidence="7 8">
    <name type="scientific">Drosophila pseudoobscura pseudoobscura</name>
    <name type="common">Fruit fly</name>
    <dbReference type="NCBI Taxonomy" id="46245"/>
    <lineage>
        <taxon>Eukaryota</taxon>
        <taxon>Metazoa</taxon>
        <taxon>Ecdysozoa</taxon>
        <taxon>Arthropoda</taxon>
        <taxon>Hexapoda</taxon>
        <taxon>Insecta</taxon>
        <taxon>Pterygota</taxon>
        <taxon>Neoptera</taxon>
        <taxon>Endopterygota</taxon>
        <taxon>Diptera</taxon>
        <taxon>Brachycera</taxon>
        <taxon>Muscomorpha</taxon>
        <taxon>Ephydroidea</taxon>
        <taxon>Drosophilidae</taxon>
        <taxon>Drosophila</taxon>
        <taxon>Sophophora</taxon>
    </lineage>
</organism>
<protein>
    <submittedName>
        <fullName evidence="8">Uncharacterized protein</fullName>
    </submittedName>
</protein>
<keyword evidence="3" id="KW-0010">Activator</keyword>
<name>A0A6I8US73_DROPS</name>
<reference evidence="8" key="2">
    <citation type="submission" date="2025-08" db="UniProtKB">
        <authorList>
            <consortium name="RefSeq"/>
        </authorList>
    </citation>
    <scope>IDENTIFICATION</scope>
    <source>
        <strain evidence="8">MV-25-SWS-2005</strain>
        <tissue evidence="8">Whole body</tissue>
    </source>
</reference>
<comment type="subcellular location">
    <subcellularLocation>
        <location evidence="1">Nucleus</location>
    </subcellularLocation>
</comment>
<dbReference type="Proteomes" id="UP000001819">
    <property type="component" value="Chromosome 2"/>
</dbReference>
<evidence type="ECO:0000256" key="4">
    <source>
        <dbReference type="ARBA" id="ARBA00023163"/>
    </source>
</evidence>
<dbReference type="AlphaFoldDB" id="A0A6I8US73"/>
<gene>
    <name evidence="8" type="primary">aqz</name>
</gene>
<dbReference type="Pfam" id="PF15365">
    <property type="entry name" value="PNRC"/>
    <property type="match status" value="1"/>
</dbReference>
<keyword evidence="5" id="KW-0539">Nucleus</keyword>
<feature type="compositionally biased region" description="Low complexity" evidence="6">
    <location>
        <begin position="148"/>
        <end position="158"/>
    </location>
</feature>
<evidence type="ECO:0000256" key="1">
    <source>
        <dbReference type="ARBA" id="ARBA00004123"/>
    </source>
</evidence>
<feature type="compositionally biased region" description="Low complexity" evidence="6">
    <location>
        <begin position="28"/>
        <end position="61"/>
    </location>
</feature>
<dbReference type="InterPro" id="IPR026780">
    <property type="entry name" value="PNRC1/2"/>
</dbReference>
<proteinExistence type="predicted"/>
<dbReference type="KEGG" id="dpo:4803025"/>
<dbReference type="GO" id="GO:0005634">
    <property type="term" value="C:nucleus"/>
    <property type="evidence" value="ECO:0007669"/>
    <property type="project" value="UniProtKB-SubCell"/>
</dbReference>